<proteinExistence type="predicted"/>
<protein>
    <submittedName>
        <fullName evidence="1">Uncharacterized protein</fullName>
    </submittedName>
</protein>
<organism evidence="1 2">
    <name type="scientific">Congzhengia minquanensis</name>
    <dbReference type="NCBI Taxonomy" id="2763657"/>
    <lineage>
        <taxon>Bacteria</taxon>
        <taxon>Bacillati</taxon>
        <taxon>Bacillota</taxon>
        <taxon>Clostridia</taxon>
        <taxon>Eubacteriales</taxon>
        <taxon>Oscillospiraceae</taxon>
        <taxon>Congzhengia</taxon>
    </lineage>
</organism>
<name>A0A926DMR5_9FIRM</name>
<dbReference type="EMBL" id="JACRSU010000003">
    <property type="protein sequence ID" value="MBC8541171.1"/>
    <property type="molecule type" value="Genomic_DNA"/>
</dbReference>
<comment type="caution">
    <text evidence="1">The sequence shown here is derived from an EMBL/GenBank/DDBJ whole genome shotgun (WGS) entry which is preliminary data.</text>
</comment>
<reference evidence="1" key="1">
    <citation type="submission" date="2020-08" db="EMBL/GenBank/DDBJ databases">
        <title>Genome public.</title>
        <authorList>
            <person name="Liu C."/>
            <person name="Sun Q."/>
        </authorList>
    </citation>
    <scope>NUCLEOTIDE SEQUENCE</scope>
    <source>
        <strain evidence="1">H8</strain>
    </source>
</reference>
<accession>A0A926DMR5</accession>
<dbReference type="Proteomes" id="UP000611762">
    <property type="component" value="Unassembled WGS sequence"/>
</dbReference>
<evidence type="ECO:0000313" key="2">
    <source>
        <dbReference type="Proteomes" id="UP000611762"/>
    </source>
</evidence>
<gene>
    <name evidence="1" type="ORF">H8698_09315</name>
</gene>
<evidence type="ECO:0000313" key="1">
    <source>
        <dbReference type="EMBL" id="MBC8541171.1"/>
    </source>
</evidence>
<sequence length="400" mass="46395">MTDSIQKAWDYLWSNLFYEKTSLFYDYRVSQEKDGLISTLPCPEMVRRQIPNPCGWGIGMEDSVINNAMMLDTVVSRYLVTKDPALKPYADKLFAGLKLCATVSERSGFIVRSVSPFDGVSHYINSSRDQYTHWIYSAYRFYDSGLSDREQKEDVKNILVSVAKRMEADVTEENDFQLLREDGKIGIVQKMWGQLGAHEYLRLPMFYAAAFKISGDDHWKKMYLSYRDEATVLSEKIDYEKIGGVYPVLQMQYSLALLFDAEDDEIYKSKYRNLMKRASAHYHRQAVLYSKELCKPEHKDDFCYQYRDWRYMPAKFDGYIGQMPYYNPNQCSLEENQSFYPVRNVGDAAAIGALCGDAPDDVISSVTNLCDRIDFDNHYSSAPLNLINAFWLLKEIKKEI</sequence>
<dbReference type="AlphaFoldDB" id="A0A926DMR5"/>
<dbReference type="RefSeq" id="WP_249313105.1">
    <property type="nucleotide sequence ID" value="NZ_JACRSU010000003.1"/>
</dbReference>
<keyword evidence="2" id="KW-1185">Reference proteome</keyword>